<comment type="caution">
    <text evidence="2">The sequence shown here is derived from an EMBL/GenBank/DDBJ whole genome shotgun (WGS) entry which is preliminary data.</text>
</comment>
<keyword evidence="3" id="KW-1185">Reference proteome</keyword>
<organism evidence="2 3">
    <name type="scientific">Seminavis robusta</name>
    <dbReference type="NCBI Taxonomy" id="568900"/>
    <lineage>
        <taxon>Eukaryota</taxon>
        <taxon>Sar</taxon>
        <taxon>Stramenopiles</taxon>
        <taxon>Ochrophyta</taxon>
        <taxon>Bacillariophyta</taxon>
        <taxon>Bacillariophyceae</taxon>
        <taxon>Bacillariophycidae</taxon>
        <taxon>Naviculales</taxon>
        <taxon>Naviculaceae</taxon>
        <taxon>Seminavis</taxon>
    </lineage>
</organism>
<protein>
    <submittedName>
        <fullName evidence="2">Uncharacterized protein</fullName>
    </submittedName>
</protein>
<feature type="transmembrane region" description="Helical" evidence="1">
    <location>
        <begin position="20"/>
        <end position="44"/>
    </location>
</feature>
<dbReference type="Proteomes" id="UP001153069">
    <property type="component" value="Unassembled WGS sequence"/>
</dbReference>
<evidence type="ECO:0000256" key="1">
    <source>
        <dbReference type="SAM" id="Phobius"/>
    </source>
</evidence>
<reference evidence="2" key="1">
    <citation type="submission" date="2020-06" db="EMBL/GenBank/DDBJ databases">
        <authorList>
            <consortium name="Plant Systems Biology data submission"/>
        </authorList>
    </citation>
    <scope>NUCLEOTIDE SEQUENCE</scope>
    <source>
        <strain evidence="2">D6</strain>
    </source>
</reference>
<evidence type="ECO:0000313" key="2">
    <source>
        <dbReference type="EMBL" id="CAB9526559.1"/>
    </source>
</evidence>
<dbReference type="EMBL" id="CAICTM010001845">
    <property type="protein sequence ID" value="CAB9526559.1"/>
    <property type="molecule type" value="Genomic_DNA"/>
</dbReference>
<keyword evidence="1" id="KW-1133">Transmembrane helix</keyword>
<sequence length="399" mass="43639">MISTILPTMSMSMTAVTSSMFSLVIAAVANSFVVLAVLVMFLFVRRASRRSELDNDMFMFADDASEIFDHETSFYASVSQEPVAIKPARTVIKPVIFKKHLSVPPISECVVGRKSSNKTVNSFAASCDGIKTPSGQAHTVVVSGDAWLRQMEDAKLNKKKLSYQPVTDLPFKVVQKQEPVVVDATADLVPNETEEPIVTTSAPQQKKEDAPQVAAVIPESTQVPDAVILLPPPVDNSPVAGEPMDTSAEDLVDIVEKQPQSEVSPMTGTLPTTDDEVMQAVPDCVKTVKPLPCVADDMIDTLPITDDEVMQSPLTASFEKPEPMAEEEDTNVKALREFFHQWTLQEDEKMGVPDSVDLLCIAFEQLTIHGKEDSVDGLTLCRGNDKVRDTITEEDLKDL</sequence>
<name>A0A9N8EWY0_9STRA</name>
<gene>
    <name evidence="2" type="ORF">SEMRO_1847_G301420.1</name>
</gene>
<accession>A0A9N8EWY0</accession>
<evidence type="ECO:0000313" key="3">
    <source>
        <dbReference type="Proteomes" id="UP001153069"/>
    </source>
</evidence>
<keyword evidence="1" id="KW-0472">Membrane</keyword>
<proteinExistence type="predicted"/>
<dbReference type="AlphaFoldDB" id="A0A9N8EWY0"/>
<keyword evidence="1" id="KW-0812">Transmembrane</keyword>